<comment type="caution">
    <text evidence="1">The sequence shown here is derived from an EMBL/GenBank/DDBJ whole genome shotgun (WGS) entry which is preliminary data.</text>
</comment>
<organism evidence="1 2">
    <name type="scientific">Nelumbo nucifera</name>
    <name type="common">Sacred lotus</name>
    <dbReference type="NCBI Taxonomy" id="4432"/>
    <lineage>
        <taxon>Eukaryota</taxon>
        <taxon>Viridiplantae</taxon>
        <taxon>Streptophyta</taxon>
        <taxon>Embryophyta</taxon>
        <taxon>Tracheophyta</taxon>
        <taxon>Spermatophyta</taxon>
        <taxon>Magnoliopsida</taxon>
        <taxon>Proteales</taxon>
        <taxon>Nelumbonaceae</taxon>
        <taxon>Nelumbo</taxon>
    </lineage>
</organism>
<dbReference type="Proteomes" id="UP000607653">
    <property type="component" value="Unassembled WGS sequence"/>
</dbReference>
<dbReference type="AlphaFoldDB" id="A0A822XL18"/>
<sequence>MYGGKYVISKSLSGVGLVVERSSFIALNVYY</sequence>
<gene>
    <name evidence="1" type="ORF">HUJ06_022155</name>
</gene>
<reference evidence="1 2" key="1">
    <citation type="journal article" date="2020" name="Mol. Biol. Evol.">
        <title>Distinct Expression and Methylation Patterns for Genes with Different Fates following a Single Whole-Genome Duplication in Flowering Plants.</title>
        <authorList>
            <person name="Shi T."/>
            <person name="Rahmani R.S."/>
            <person name="Gugger P.F."/>
            <person name="Wang M."/>
            <person name="Li H."/>
            <person name="Zhang Y."/>
            <person name="Li Z."/>
            <person name="Wang Q."/>
            <person name="Van de Peer Y."/>
            <person name="Marchal K."/>
            <person name="Chen J."/>
        </authorList>
    </citation>
    <scope>NUCLEOTIDE SEQUENCE [LARGE SCALE GENOMIC DNA]</scope>
    <source>
        <tissue evidence="1">Leaf</tissue>
    </source>
</reference>
<protein>
    <submittedName>
        <fullName evidence="1">Uncharacterized protein</fullName>
    </submittedName>
</protein>
<accession>A0A822XL18</accession>
<name>A0A822XL18_NELNU</name>
<evidence type="ECO:0000313" key="1">
    <source>
        <dbReference type="EMBL" id="DAD20692.1"/>
    </source>
</evidence>
<proteinExistence type="predicted"/>
<keyword evidence="2" id="KW-1185">Reference proteome</keyword>
<dbReference type="EMBL" id="DUZY01000001">
    <property type="protein sequence ID" value="DAD20692.1"/>
    <property type="molecule type" value="Genomic_DNA"/>
</dbReference>
<evidence type="ECO:0000313" key="2">
    <source>
        <dbReference type="Proteomes" id="UP000607653"/>
    </source>
</evidence>